<accession>C4G8V1</accession>
<protein>
    <recommendedName>
        <fullName evidence="2">Glycosyltransferase 2-like domain-containing protein</fullName>
    </recommendedName>
</protein>
<dbReference type="InterPro" id="IPR001173">
    <property type="entry name" value="Glyco_trans_2-like"/>
</dbReference>
<sequence>MEINNSDAENIYPRARLISSPGVILRGKDLGREKAGMETGMGDPIFLILMPVHDGAEYMEGAIRDLLAQTEDGWRLVIADLSSKDESLEIAREWSRKHPDRIACLSEEELRSNSGQEDRPSSNPEERENRLFAVARKRWAEMGAETFDEIQSEKRPKYFLLLEPMYHYDEELLATLRDSARRQQSDLIIYGMEEDFVNAKGDIVDYDVRMADTSFYCAQRTINSGKTEADDKGRIAGPKKMPGNETSELTSNLVEDEQAGQKGRQERDYERGLSDQARMAYRVGHQEAVYRGSENLREIRRELEEEGLLITASNKAYRMDFLAAEGLCPFRYETEAEMDEELTLSGIRANVKLLDVVRTLTALGEALAMTYLDAGLLEL</sequence>
<dbReference type="SUPFAM" id="SSF53448">
    <property type="entry name" value="Nucleotide-diphospho-sugar transferases"/>
    <property type="match status" value="2"/>
</dbReference>
<dbReference type="CDD" id="cd00761">
    <property type="entry name" value="Glyco_tranf_GTA_type"/>
    <property type="match status" value="1"/>
</dbReference>
<dbReference type="Pfam" id="PF00535">
    <property type="entry name" value="Glycos_transf_2"/>
    <property type="match status" value="1"/>
</dbReference>
<comment type="caution">
    <text evidence="3">The sequence shown here is derived from an EMBL/GenBank/DDBJ whole genome shotgun (WGS) entry which is preliminary data.</text>
</comment>
<feature type="region of interest" description="Disordered" evidence="1">
    <location>
        <begin position="106"/>
        <end position="128"/>
    </location>
</feature>
<evidence type="ECO:0000259" key="2">
    <source>
        <dbReference type="Pfam" id="PF00535"/>
    </source>
</evidence>
<evidence type="ECO:0000313" key="3">
    <source>
        <dbReference type="EMBL" id="EEP29048.1"/>
    </source>
</evidence>
<dbReference type="HOGENOM" id="CLU_729356_0_0_9"/>
<dbReference type="Gene3D" id="3.90.550.10">
    <property type="entry name" value="Spore Coat Polysaccharide Biosynthesis Protein SpsA, Chain A"/>
    <property type="match status" value="1"/>
</dbReference>
<dbReference type="InterPro" id="IPR029044">
    <property type="entry name" value="Nucleotide-diphossugar_trans"/>
</dbReference>
<evidence type="ECO:0000313" key="4">
    <source>
        <dbReference type="Proteomes" id="UP000003494"/>
    </source>
</evidence>
<feature type="compositionally biased region" description="Basic and acidic residues" evidence="1">
    <location>
        <begin position="108"/>
        <end position="128"/>
    </location>
</feature>
<proteinExistence type="predicted"/>
<feature type="compositionally biased region" description="Polar residues" evidence="1">
    <location>
        <begin position="244"/>
        <end position="253"/>
    </location>
</feature>
<dbReference type="Proteomes" id="UP000003494">
    <property type="component" value="Unassembled WGS sequence"/>
</dbReference>
<name>C4G8V1_9FIRM</name>
<organism evidence="3 4">
    <name type="scientific">Shuttleworthella satelles DSM 14600</name>
    <dbReference type="NCBI Taxonomy" id="626523"/>
    <lineage>
        <taxon>Bacteria</taxon>
        <taxon>Bacillati</taxon>
        <taxon>Bacillota</taxon>
        <taxon>Clostridia</taxon>
        <taxon>Lachnospirales</taxon>
        <taxon>Lachnospiraceae</taxon>
        <taxon>Shuttleworthella</taxon>
    </lineage>
</organism>
<keyword evidence="4" id="KW-1185">Reference proteome</keyword>
<feature type="domain" description="Glycosyltransferase 2-like" evidence="2">
    <location>
        <begin position="48"/>
        <end position="105"/>
    </location>
</feature>
<evidence type="ECO:0000256" key="1">
    <source>
        <dbReference type="SAM" id="MobiDB-lite"/>
    </source>
</evidence>
<gene>
    <name evidence="3" type="ORF">GCWU000342_00398</name>
</gene>
<dbReference type="EMBL" id="ACIP02000001">
    <property type="protein sequence ID" value="EEP29048.1"/>
    <property type="molecule type" value="Genomic_DNA"/>
</dbReference>
<reference evidence="3" key="1">
    <citation type="submission" date="2009-04" db="EMBL/GenBank/DDBJ databases">
        <authorList>
            <person name="Weinstock G."/>
            <person name="Sodergren E."/>
            <person name="Clifton S."/>
            <person name="Fulton L."/>
            <person name="Fulton B."/>
            <person name="Courtney L."/>
            <person name="Fronick C."/>
            <person name="Harrison M."/>
            <person name="Strong C."/>
            <person name="Farmer C."/>
            <person name="Delahaunty K."/>
            <person name="Markovic C."/>
            <person name="Hall O."/>
            <person name="Minx P."/>
            <person name="Tomlinson C."/>
            <person name="Mitreva M."/>
            <person name="Nelson J."/>
            <person name="Hou S."/>
            <person name="Wollam A."/>
            <person name="Pepin K.H."/>
            <person name="Johnson M."/>
            <person name="Bhonagiri V."/>
            <person name="Nash W.E."/>
            <person name="Warren W."/>
            <person name="Chinwalla A."/>
            <person name="Mardis E.R."/>
            <person name="Wilson R.K."/>
        </authorList>
    </citation>
    <scope>NUCLEOTIDE SEQUENCE [LARGE SCALE GENOMIC DNA]</scope>
    <source>
        <strain evidence="3">DSM 14600</strain>
    </source>
</reference>
<feature type="region of interest" description="Disordered" evidence="1">
    <location>
        <begin position="226"/>
        <end position="271"/>
    </location>
</feature>
<dbReference type="AlphaFoldDB" id="C4G8V1"/>